<keyword evidence="3" id="KW-1185">Reference proteome</keyword>
<feature type="compositionally biased region" description="Basic residues" evidence="1">
    <location>
        <begin position="59"/>
        <end position="69"/>
    </location>
</feature>
<accession>A0A8J3JP84</accession>
<dbReference type="Proteomes" id="UP000601223">
    <property type="component" value="Unassembled WGS sequence"/>
</dbReference>
<evidence type="ECO:0000313" key="3">
    <source>
        <dbReference type="Proteomes" id="UP000601223"/>
    </source>
</evidence>
<dbReference type="EMBL" id="BONF01000037">
    <property type="protein sequence ID" value="GIF84391.1"/>
    <property type="molecule type" value="Genomic_DNA"/>
</dbReference>
<feature type="region of interest" description="Disordered" evidence="1">
    <location>
        <begin position="1"/>
        <end position="30"/>
    </location>
</feature>
<comment type="caution">
    <text evidence="2">The sequence shown here is derived from an EMBL/GenBank/DDBJ whole genome shotgun (WGS) entry which is preliminary data.</text>
</comment>
<gene>
    <name evidence="2" type="ORF">Cba03nite_57400</name>
</gene>
<evidence type="ECO:0000313" key="2">
    <source>
        <dbReference type="EMBL" id="GIF84391.1"/>
    </source>
</evidence>
<proteinExistence type="predicted"/>
<reference evidence="2 3" key="1">
    <citation type="submission" date="2021-01" db="EMBL/GenBank/DDBJ databases">
        <title>Whole genome shotgun sequence of Catellatospora bangladeshensis NBRC 107357.</title>
        <authorList>
            <person name="Komaki H."/>
            <person name="Tamura T."/>
        </authorList>
    </citation>
    <scope>NUCLEOTIDE SEQUENCE [LARGE SCALE GENOMIC DNA]</scope>
    <source>
        <strain evidence="2 3">NBRC 107357</strain>
    </source>
</reference>
<dbReference type="AlphaFoldDB" id="A0A8J3JP84"/>
<feature type="region of interest" description="Disordered" evidence="1">
    <location>
        <begin position="45"/>
        <end position="69"/>
    </location>
</feature>
<name>A0A8J3JP84_9ACTN</name>
<sequence>MLNVAARKSDRTTSSAPDAEAEATSFGPARCPAVRNIAAIGRHGRHVNEPAVTVNPAGRRARRRSAASE</sequence>
<organism evidence="2 3">
    <name type="scientific">Catellatospora bangladeshensis</name>
    <dbReference type="NCBI Taxonomy" id="310355"/>
    <lineage>
        <taxon>Bacteria</taxon>
        <taxon>Bacillati</taxon>
        <taxon>Actinomycetota</taxon>
        <taxon>Actinomycetes</taxon>
        <taxon>Micromonosporales</taxon>
        <taxon>Micromonosporaceae</taxon>
        <taxon>Catellatospora</taxon>
    </lineage>
</organism>
<evidence type="ECO:0000256" key="1">
    <source>
        <dbReference type="SAM" id="MobiDB-lite"/>
    </source>
</evidence>
<protein>
    <submittedName>
        <fullName evidence="2">Uncharacterized protein</fullName>
    </submittedName>
</protein>